<organism evidence="2">
    <name type="scientific">Billgrantia gudaonensis</name>
    <dbReference type="NCBI Taxonomy" id="376427"/>
    <lineage>
        <taxon>Bacteria</taxon>
        <taxon>Pseudomonadati</taxon>
        <taxon>Pseudomonadota</taxon>
        <taxon>Gammaproteobacteria</taxon>
        <taxon>Oceanospirillales</taxon>
        <taxon>Halomonadaceae</taxon>
        <taxon>Billgrantia</taxon>
    </lineage>
</organism>
<feature type="region of interest" description="Disordered" evidence="1">
    <location>
        <begin position="69"/>
        <end position="89"/>
    </location>
</feature>
<feature type="compositionally biased region" description="Gly residues" evidence="1">
    <location>
        <begin position="71"/>
        <end position="84"/>
    </location>
</feature>
<dbReference type="AlphaFoldDB" id="A0A3S0R5A5"/>
<evidence type="ECO:0000256" key="1">
    <source>
        <dbReference type="SAM" id="MobiDB-lite"/>
    </source>
</evidence>
<name>A0A3S0R5A5_9GAMM</name>
<proteinExistence type="predicted"/>
<dbReference type="EMBL" id="RXHI01000008">
    <property type="protein sequence ID" value="RUA22872.1"/>
    <property type="molecule type" value="Genomic_DNA"/>
</dbReference>
<gene>
    <name evidence="2" type="ORF">DSL92_03345</name>
</gene>
<evidence type="ECO:0000313" key="2">
    <source>
        <dbReference type="EMBL" id="RUA22872.1"/>
    </source>
</evidence>
<accession>A0A3S0R5A5</accession>
<protein>
    <submittedName>
        <fullName evidence="2">Uncharacterized protein</fullName>
    </submittedName>
</protein>
<comment type="caution">
    <text evidence="2">The sequence shown here is derived from an EMBL/GenBank/DDBJ whole genome shotgun (WGS) entry which is preliminary data.</text>
</comment>
<reference evidence="2" key="1">
    <citation type="submission" date="2018-12" db="EMBL/GenBank/DDBJ databases">
        <authorList>
            <person name="Jadhav K."/>
            <person name="Kushwaha B."/>
            <person name="Jadhav I."/>
        </authorList>
    </citation>
    <scope>NUCLEOTIDE SEQUENCE [LARGE SCALE GENOMIC DNA]</scope>
    <source>
        <strain evidence="2">SBS 10</strain>
    </source>
</reference>
<sequence length="136" mass="14546">MPTAHNYRDPRSQYGAARCLPRLRLSQRHRSGTTSTAERARGGGMVQLLKESRASRSMSVNLTAALRPRLAGGGGRWRGRGMGSGAAHALPLTLPSRRSAPRLVRSAGDGTTPIPQGVCHDVSLHRSGRCCACRCC</sequence>